<evidence type="ECO:0000313" key="3">
    <source>
        <dbReference type="Proteomes" id="UP001054837"/>
    </source>
</evidence>
<organism evidence="2 3">
    <name type="scientific">Caerostris darwini</name>
    <dbReference type="NCBI Taxonomy" id="1538125"/>
    <lineage>
        <taxon>Eukaryota</taxon>
        <taxon>Metazoa</taxon>
        <taxon>Ecdysozoa</taxon>
        <taxon>Arthropoda</taxon>
        <taxon>Chelicerata</taxon>
        <taxon>Arachnida</taxon>
        <taxon>Araneae</taxon>
        <taxon>Araneomorphae</taxon>
        <taxon>Entelegynae</taxon>
        <taxon>Araneoidea</taxon>
        <taxon>Araneidae</taxon>
        <taxon>Caerostris</taxon>
    </lineage>
</organism>
<reference evidence="2 3" key="1">
    <citation type="submission" date="2021-06" db="EMBL/GenBank/DDBJ databases">
        <title>Caerostris darwini draft genome.</title>
        <authorList>
            <person name="Kono N."/>
            <person name="Arakawa K."/>
        </authorList>
    </citation>
    <scope>NUCLEOTIDE SEQUENCE [LARGE SCALE GENOMIC DNA]</scope>
</reference>
<evidence type="ECO:0000313" key="2">
    <source>
        <dbReference type="EMBL" id="GIY73179.1"/>
    </source>
</evidence>
<sequence length="83" mass="8928">MLDSLVRVSRRVGWVTDLLAANRQHSDGSRATNKALRPQDHEASPCVRSAKESSATQCPASAGGVEAHEGLRDTTVGSRAMRR</sequence>
<evidence type="ECO:0000256" key="1">
    <source>
        <dbReference type="SAM" id="MobiDB-lite"/>
    </source>
</evidence>
<dbReference type="EMBL" id="BPLQ01013568">
    <property type="protein sequence ID" value="GIY73179.1"/>
    <property type="molecule type" value="Genomic_DNA"/>
</dbReference>
<gene>
    <name evidence="2" type="ORF">CDAR_106871</name>
</gene>
<dbReference type="Proteomes" id="UP001054837">
    <property type="component" value="Unassembled WGS sequence"/>
</dbReference>
<protein>
    <submittedName>
        <fullName evidence="2">Uncharacterized protein</fullName>
    </submittedName>
</protein>
<dbReference type="AlphaFoldDB" id="A0AAV4VTA1"/>
<keyword evidence="3" id="KW-1185">Reference proteome</keyword>
<proteinExistence type="predicted"/>
<feature type="region of interest" description="Disordered" evidence="1">
    <location>
        <begin position="23"/>
        <end position="83"/>
    </location>
</feature>
<name>A0AAV4VTA1_9ARAC</name>
<comment type="caution">
    <text evidence="2">The sequence shown here is derived from an EMBL/GenBank/DDBJ whole genome shotgun (WGS) entry which is preliminary data.</text>
</comment>
<accession>A0AAV4VTA1</accession>
<feature type="non-terminal residue" evidence="2">
    <location>
        <position position="83"/>
    </location>
</feature>